<dbReference type="RefSeq" id="WP_055433870.1">
    <property type="nucleotide sequence ID" value="NZ_CYHA01000003.1"/>
</dbReference>
<dbReference type="Pfam" id="PF10009">
    <property type="entry name" value="DUF2252"/>
    <property type="match status" value="1"/>
</dbReference>
<proteinExistence type="predicted"/>
<dbReference type="AlphaFoldDB" id="A0A0K6GXN5"/>
<dbReference type="PANTHER" id="PTHR39441:SF1">
    <property type="entry name" value="DUF2252 DOMAIN-CONTAINING PROTEIN"/>
    <property type="match status" value="1"/>
</dbReference>
<protein>
    <submittedName>
        <fullName evidence="1">Uncharacterized conserved protein, DUF2252 family</fullName>
    </submittedName>
</protein>
<dbReference type="Proteomes" id="UP000243535">
    <property type="component" value="Unassembled WGS sequence"/>
</dbReference>
<name>A0A0K6GXN5_9NEIS</name>
<sequence>MDTPHPHFERLYAAGKARRKACSRSCQARFDTDRPDRDVIAMLRQSSEGRVPALIPVRYGRMQVSPSAFFRGLALVQAADLAAHPHSGITVQACGDAHLLNYGFFASPERTLLFDLNDLDETHPAPWEWDLKRLAVSLALAARECSLNEDAAREAVRRAVANYRARQAEFARMGQMALWYSRISHEALVRLAPTQALQDSLERLGEKARNRTHERLLPKLAEDEGGSLRLKDDPPVLFHVHEEGTLLPDDDQWLATGNWHALVEPMMTRYLATLKDDRRMLVERFRLVDMAFKVVGVGSVGTRCLVILLQDDYDQPLFLQLKEARRSVLEPYTQPCVHAHQGRRVVAGQQLLQAASDLFLGWTSGPGEREFYVRQLRDMKASANLEQFDAEALASYGEACAWALARAHAKGSGRAAEIAGYLGQGEPFDEALTTYALGYADQVEADFAAFRQAIRAGTLPAETVD</sequence>
<evidence type="ECO:0000313" key="1">
    <source>
        <dbReference type="EMBL" id="CUA83263.1"/>
    </source>
</evidence>
<organism evidence="1 2">
    <name type="scientific">Gulbenkiania indica</name>
    <dbReference type="NCBI Taxonomy" id="375574"/>
    <lineage>
        <taxon>Bacteria</taxon>
        <taxon>Pseudomonadati</taxon>
        <taxon>Pseudomonadota</taxon>
        <taxon>Betaproteobacteria</taxon>
        <taxon>Neisseriales</taxon>
        <taxon>Chromobacteriaceae</taxon>
        <taxon>Gulbenkiania</taxon>
    </lineage>
</organism>
<gene>
    <name evidence="1" type="ORF">Ga0061063_1656</name>
</gene>
<dbReference type="InterPro" id="IPR018721">
    <property type="entry name" value="DUF2252"/>
</dbReference>
<dbReference type="PANTHER" id="PTHR39441">
    <property type="entry name" value="DUF2252 DOMAIN-CONTAINING PROTEIN"/>
    <property type="match status" value="1"/>
</dbReference>
<dbReference type="OrthoDB" id="1491115at2"/>
<evidence type="ECO:0000313" key="2">
    <source>
        <dbReference type="Proteomes" id="UP000243535"/>
    </source>
</evidence>
<dbReference type="EMBL" id="CYHA01000003">
    <property type="protein sequence ID" value="CUA83263.1"/>
    <property type="molecule type" value="Genomic_DNA"/>
</dbReference>
<keyword evidence="2" id="KW-1185">Reference proteome</keyword>
<accession>A0A0K6GXN5</accession>
<reference evidence="2" key="1">
    <citation type="submission" date="2015-08" db="EMBL/GenBank/DDBJ databases">
        <authorList>
            <person name="Varghese N."/>
        </authorList>
    </citation>
    <scope>NUCLEOTIDE SEQUENCE [LARGE SCALE GENOMIC DNA]</scope>
    <source>
        <strain evidence="2">DSM 17901</strain>
    </source>
</reference>